<sequence>MSDPSTQLHEIIESWLDTIITGSRQYQCKSFDSFSPQGVKRTDMPTPPASDQTPIANRQRSPKRPRHDDVQQDNPFDDNQTPTGPRILPPMILPVHFPPKTPSLSSASSARSGSTSPVKRSTLELLVKPARFVKRIAAKEQIPHDMLKTCQKILVVSNTERFIPKAVKDVIEAENEESSRDWWYFDHPEEDNVRHIQELEAIRKILQAAEFCERWEAHESAWNVKIHAPLLELVLSTSPSLSHEIITHARISKTFVPGLQAESYYDLTRSKMVDWAITVEPPPSTAQRIAQTLLSKPNSERTINQTAYGPVRYFPIAVSIETKIAKGTLDEARSQLALWVAAWHQRMHLLAPSQKGRIITLPLILVIENEWKLMLACDRGHEIEIVEQIPIAQYRAYSSSAVAPAVVCFVFRVLLRPLDAAKDEPWAHGGPATLLASLRSMQSIEASSDVAKTSQSTSRSLLTKRHSRPQLIEKAPLLRRVEDNRENNDLAHHVRLPTRRRLLAQSLVLDGSPGAIYTCTLTAQSDHRGTQLELSFRAGPSRSILASPLNGLLSSFELAGARRVAT</sequence>
<dbReference type="InterPro" id="IPR046797">
    <property type="entry name" value="PDDEXK_12"/>
</dbReference>
<keyword evidence="4" id="KW-1185">Reference proteome</keyword>
<feature type="compositionally biased region" description="Low complexity" evidence="1">
    <location>
        <begin position="102"/>
        <end position="117"/>
    </location>
</feature>
<feature type="region of interest" description="Disordered" evidence="1">
    <location>
        <begin position="98"/>
        <end position="119"/>
    </location>
</feature>
<evidence type="ECO:0000259" key="2">
    <source>
        <dbReference type="Pfam" id="PF20516"/>
    </source>
</evidence>
<dbReference type="EMBL" id="LYXU01000115">
    <property type="protein sequence ID" value="OBS16085.1"/>
    <property type="molecule type" value="Genomic_DNA"/>
</dbReference>
<dbReference type="Proteomes" id="UP000091967">
    <property type="component" value="Unassembled WGS sequence"/>
</dbReference>
<protein>
    <recommendedName>
        <fullName evidence="2">PD-(D/E)XK nuclease-like domain-containing protein</fullName>
    </recommendedName>
</protein>
<evidence type="ECO:0000256" key="1">
    <source>
        <dbReference type="SAM" id="MobiDB-lite"/>
    </source>
</evidence>
<name>A0A1B8A6L2_FUSPO</name>
<accession>A0A1B8A6L2</accession>
<proteinExistence type="predicted"/>
<feature type="compositionally biased region" description="Polar residues" evidence="1">
    <location>
        <begin position="72"/>
        <end position="83"/>
    </location>
</feature>
<feature type="compositionally biased region" description="Polar residues" evidence="1">
    <location>
        <begin position="49"/>
        <end position="59"/>
    </location>
</feature>
<dbReference type="AlphaFoldDB" id="A0A1B8A6L2"/>
<feature type="domain" description="PD-(D/E)XK nuclease-like" evidence="2">
    <location>
        <begin position="173"/>
        <end position="384"/>
    </location>
</feature>
<reference evidence="3 4" key="1">
    <citation type="submission" date="2016-06" db="EMBL/GenBank/DDBJ databases">
        <title>Living apart together: crosstalk between the core and supernumerary genomes in a fungal plant pathogen.</title>
        <authorList>
            <person name="Vanheule A."/>
            <person name="Audenaert K."/>
            <person name="Warris S."/>
            <person name="Van De Geest H."/>
            <person name="Schijlen E."/>
            <person name="Hofte M."/>
            <person name="De Saeger S."/>
            <person name="Haesaert G."/>
            <person name="Waalwijk C."/>
            <person name="Van Der Lee T."/>
        </authorList>
    </citation>
    <scope>NUCLEOTIDE SEQUENCE [LARGE SCALE GENOMIC DNA]</scope>
    <source>
        <strain evidence="3 4">2516</strain>
    </source>
</reference>
<gene>
    <name evidence="3" type="ORF">FPOA_13170</name>
</gene>
<comment type="caution">
    <text evidence="3">The sequence shown here is derived from an EMBL/GenBank/DDBJ whole genome shotgun (WGS) entry which is preliminary data.</text>
</comment>
<dbReference type="Pfam" id="PF20516">
    <property type="entry name" value="PDDEXK_12"/>
    <property type="match status" value="1"/>
</dbReference>
<organism evidence="3 4">
    <name type="scientific">Fusarium poae</name>
    <dbReference type="NCBI Taxonomy" id="36050"/>
    <lineage>
        <taxon>Eukaryota</taxon>
        <taxon>Fungi</taxon>
        <taxon>Dikarya</taxon>
        <taxon>Ascomycota</taxon>
        <taxon>Pezizomycotina</taxon>
        <taxon>Sordariomycetes</taxon>
        <taxon>Hypocreomycetidae</taxon>
        <taxon>Hypocreales</taxon>
        <taxon>Nectriaceae</taxon>
        <taxon>Fusarium</taxon>
    </lineage>
</organism>
<feature type="region of interest" description="Disordered" evidence="1">
    <location>
        <begin position="31"/>
        <end position="86"/>
    </location>
</feature>
<evidence type="ECO:0000313" key="3">
    <source>
        <dbReference type="EMBL" id="OBS16085.1"/>
    </source>
</evidence>
<evidence type="ECO:0000313" key="4">
    <source>
        <dbReference type="Proteomes" id="UP000091967"/>
    </source>
</evidence>
<dbReference type="STRING" id="36050.A0A1B8A6L2"/>